<name>S3CK71_GLAL2</name>
<keyword evidence="2" id="KW-1185">Reference proteome</keyword>
<protein>
    <submittedName>
        <fullName evidence="1">Uncharacterized protein</fullName>
    </submittedName>
</protein>
<evidence type="ECO:0000313" key="1">
    <source>
        <dbReference type="EMBL" id="EPE26160.1"/>
    </source>
</evidence>
<dbReference type="eggNOG" id="ENOG502T7EG">
    <property type="taxonomic scope" value="Eukaryota"/>
</dbReference>
<proteinExistence type="predicted"/>
<dbReference type="GeneID" id="19461130"/>
<dbReference type="EMBL" id="KE145371">
    <property type="protein sequence ID" value="EPE26160.1"/>
    <property type="molecule type" value="Genomic_DNA"/>
</dbReference>
<dbReference type="STRING" id="1116229.S3CK71"/>
<evidence type="ECO:0000313" key="2">
    <source>
        <dbReference type="Proteomes" id="UP000016922"/>
    </source>
</evidence>
<accession>S3CK71</accession>
<dbReference type="HOGENOM" id="CLU_133377_0_0_1"/>
<dbReference type="AlphaFoldDB" id="S3CK71"/>
<dbReference type="OrthoDB" id="3450618at2759"/>
<sequence length="168" mass="18289">MAFAQSSPPTAEEIAELSDGLYSVTKFDDGTFSDIVLVANVTADTIANKRHVDTTALKTRSLPNPKIGCATNRQINLDESYAAYLMLADWCNSGNQAGGITVIFTKVQTAQWYFCNYASHAQSCSEGELSDTWDLVDLGCGDRIAGWVVIDDWAKSFGRDNNGVGECW</sequence>
<dbReference type="KEGG" id="glz:GLAREA_02072"/>
<dbReference type="Proteomes" id="UP000016922">
    <property type="component" value="Unassembled WGS sequence"/>
</dbReference>
<reference evidence="1 2" key="1">
    <citation type="journal article" date="2013" name="BMC Genomics">
        <title>Genomics-driven discovery of the pneumocandin biosynthetic gene cluster in the fungus Glarea lozoyensis.</title>
        <authorList>
            <person name="Chen L."/>
            <person name="Yue Q."/>
            <person name="Zhang X."/>
            <person name="Xiang M."/>
            <person name="Wang C."/>
            <person name="Li S."/>
            <person name="Che Y."/>
            <person name="Ortiz-Lopez F.J."/>
            <person name="Bills G.F."/>
            <person name="Liu X."/>
            <person name="An Z."/>
        </authorList>
    </citation>
    <scope>NUCLEOTIDE SEQUENCE [LARGE SCALE GENOMIC DNA]</scope>
    <source>
        <strain evidence="2">ATCC 20868 / MF5171</strain>
    </source>
</reference>
<organism evidence="1 2">
    <name type="scientific">Glarea lozoyensis (strain ATCC 20868 / MF5171)</name>
    <dbReference type="NCBI Taxonomy" id="1116229"/>
    <lineage>
        <taxon>Eukaryota</taxon>
        <taxon>Fungi</taxon>
        <taxon>Dikarya</taxon>
        <taxon>Ascomycota</taxon>
        <taxon>Pezizomycotina</taxon>
        <taxon>Leotiomycetes</taxon>
        <taxon>Helotiales</taxon>
        <taxon>Helotiaceae</taxon>
        <taxon>Glarea</taxon>
    </lineage>
</organism>
<dbReference type="OMA" id="DTIANKR"/>
<gene>
    <name evidence="1" type="ORF">GLAREA_02072</name>
</gene>
<dbReference type="RefSeq" id="XP_008087479.1">
    <property type="nucleotide sequence ID" value="XM_008089288.1"/>
</dbReference>